<dbReference type="AlphaFoldDB" id="A0AAD6ZQ78"/>
<evidence type="ECO:0000256" key="5">
    <source>
        <dbReference type="SAM" id="MobiDB-lite"/>
    </source>
</evidence>
<reference evidence="7" key="1">
    <citation type="submission" date="2023-03" db="EMBL/GenBank/DDBJ databases">
        <title>Massive genome expansion in bonnet fungi (Mycena s.s.) driven by repeated elements and novel gene families across ecological guilds.</title>
        <authorList>
            <consortium name="Lawrence Berkeley National Laboratory"/>
            <person name="Harder C.B."/>
            <person name="Miyauchi S."/>
            <person name="Viragh M."/>
            <person name="Kuo A."/>
            <person name="Thoen E."/>
            <person name="Andreopoulos B."/>
            <person name="Lu D."/>
            <person name="Skrede I."/>
            <person name="Drula E."/>
            <person name="Henrissat B."/>
            <person name="Morin E."/>
            <person name="Kohler A."/>
            <person name="Barry K."/>
            <person name="LaButti K."/>
            <person name="Morin E."/>
            <person name="Salamov A."/>
            <person name="Lipzen A."/>
            <person name="Mereny Z."/>
            <person name="Hegedus B."/>
            <person name="Baldrian P."/>
            <person name="Stursova M."/>
            <person name="Weitz H."/>
            <person name="Taylor A."/>
            <person name="Grigoriev I.V."/>
            <person name="Nagy L.G."/>
            <person name="Martin F."/>
            <person name="Kauserud H."/>
        </authorList>
    </citation>
    <scope>NUCLEOTIDE SEQUENCE</scope>
    <source>
        <strain evidence="7">CBHHK002</strain>
    </source>
</reference>
<accession>A0AAD6ZQ78</accession>
<comment type="caution">
    <text evidence="7">The sequence shown here is derived from an EMBL/GenBank/DDBJ whole genome shotgun (WGS) entry which is preliminary data.</text>
</comment>
<evidence type="ECO:0000256" key="1">
    <source>
        <dbReference type="ARBA" id="ARBA00022723"/>
    </source>
</evidence>
<dbReference type="Gene3D" id="6.10.140.2220">
    <property type="match status" value="1"/>
</dbReference>
<feature type="region of interest" description="Disordered" evidence="5">
    <location>
        <begin position="516"/>
        <end position="542"/>
    </location>
</feature>
<evidence type="ECO:0000256" key="2">
    <source>
        <dbReference type="ARBA" id="ARBA00022771"/>
    </source>
</evidence>
<dbReference type="PROSITE" id="PS50865">
    <property type="entry name" value="ZF_MYND_2"/>
    <property type="match status" value="1"/>
</dbReference>
<feature type="domain" description="MYND-type" evidence="6">
    <location>
        <begin position="420"/>
        <end position="468"/>
    </location>
</feature>
<dbReference type="GO" id="GO:0008270">
    <property type="term" value="F:zinc ion binding"/>
    <property type="evidence" value="ECO:0007669"/>
    <property type="project" value="UniProtKB-KW"/>
</dbReference>
<evidence type="ECO:0000256" key="4">
    <source>
        <dbReference type="PROSITE-ProRule" id="PRU00134"/>
    </source>
</evidence>
<dbReference type="SUPFAM" id="SSF144232">
    <property type="entry name" value="HIT/MYND zinc finger-like"/>
    <property type="match status" value="1"/>
</dbReference>
<keyword evidence="3" id="KW-0862">Zinc</keyword>
<name>A0AAD6ZQ78_9AGAR</name>
<keyword evidence="1" id="KW-0479">Metal-binding</keyword>
<proteinExistence type="predicted"/>
<sequence length="542" mass="61037">MHPGFNVSRISVLPIPLRRVAKLAVDASKPVEIVSDALLKLRAQLREYPNQGQALSQGLLPIIYANLDPARLLDPDRVGEPIFLHRALCATRAMTMLRMGHLPTAVARELWPRLWAWIQFFDNHDYFPDDAPFTADRRLLFSCFLPFLYDTEGNAAQLVYTTPDVCVFVSHAWACLVARCERDHDAVQDPESQGAMLALVQMFRVCHRFPQHFDELVEGVGNSEDLARLAVRYTAVAARNFDIVEHTRRDRLDPTLYSGMISLNWGGSSFLECLGSAGMAGVLTETLIKLAGAGFTMAATGRCLLPLVDIVDQLGAPSLVKALKAGLLRAIISRYASESDSDDERVSRALKHLIRDILVDATFKYSFMIALKSVLPDALAIERTGGFMHSPRWEDWKLFTVIAAERLQYAEEFRAGYVSTRECSNFECDVIVAEKTMLQRCAGCRAHYYCSSQCQALSWRKQEHRNRCADIQQEPVGCNTDERNNRFHRFVLLRSYQTRNRRSSCRSWHTSIAPGTPISASSQSMSVANLHHESRRSRSGHT</sequence>
<dbReference type="Pfam" id="PF01753">
    <property type="entry name" value="zf-MYND"/>
    <property type="match status" value="1"/>
</dbReference>
<dbReference type="InterPro" id="IPR002893">
    <property type="entry name" value="Znf_MYND"/>
</dbReference>
<evidence type="ECO:0000256" key="3">
    <source>
        <dbReference type="ARBA" id="ARBA00022833"/>
    </source>
</evidence>
<keyword evidence="2 4" id="KW-0863">Zinc-finger</keyword>
<evidence type="ECO:0000313" key="7">
    <source>
        <dbReference type="EMBL" id="KAJ7331426.1"/>
    </source>
</evidence>
<dbReference type="EMBL" id="JARIHO010000035">
    <property type="protein sequence ID" value="KAJ7331426.1"/>
    <property type="molecule type" value="Genomic_DNA"/>
</dbReference>
<feature type="compositionally biased region" description="Polar residues" evidence="5">
    <location>
        <begin position="518"/>
        <end position="527"/>
    </location>
</feature>
<keyword evidence="8" id="KW-1185">Reference proteome</keyword>
<protein>
    <recommendedName>
        <fullName evidence="6">MYND-type domain-containing protein</fullName>
    </recommendedName>
</protein>
<dbReference type="Proteomes" id="UP001218218">
    <property type="component" value="Unassembled WGS sequence"/>
</dbReference>
<feature type="compositionally biased region" description="Basic residues" evidence="5">
    <location>
        <begin position="533"/>
        <end position="542"/>
    </location>
</feature>
<gene>
    <name evidence="7" type="ORF">DFH08DRAFT_881578</name>
</gene>
<dbReference type="PROSITE" id="PS01360">
    <property type="entry name" value="ZF_MYND_1"/>
    <property type="match status" value="1"/>
</dbReference>
<organism evidence="7 8">
    <name type="scientific">Mycena albidolilacea</name>
    <dbReference type="NCBI Taxonomy" id="1033008"/>
    <lineage>
        <taxon>Eukaryota</taxon>
        <taxon>Fungi</taxon>
        <taxon>Dikarya</taxon>
        <taxon>Basidiomycota</taxon>
        <taxon>Agaricomycotina</taxon>
        <taxon>Agaricomycetes</taxon>
        <taxon>Agaricomycetidae</taxon>
        <taxon>Agaricales</taxon>
        <taxon>Marasmiineae</taxon>
        <taxon>Mycenaceae</taxon>
        <taxon>Mycena</taxon>
    </lineage>
</organism>
<evidence type="ECO:0000259" key="6">
    <source>
        <dbReference type="PROSITE" id="PS50865"/>
    </source>
</evidence>
<evidence type="ECO:0000313" key="8">
    <source>
        <dbReference type="Proteomes" id="UP001218218"/>
    </source>
</evidence>